<keyword evidence="1" id="KW-0732">Signal</keyword>
<sequence length="251" mass="26577">MSAVRRMLSTLVVLAGFSAAAQSQPPGSPQPRPPVDPQVRTLRVEGTGEVKAQPDEAFIDVAVETSAPNAKAAGEENAKRMEKVLAALTTAGIAKRDLQTRNYNVYPEYTPSPPQGGEPKLKGYRVSNLVSVHVTDLAKVGGLLDKALAAGANRVDSVRFGLSRQEAVQGEALRQAVVRARKSAEVLATALNVKLGAVLDASTVTEAPRLYPATFAMDMAESRAAPTTPIQPEEQAVQAKVTLIFAIEVAR</sequence>
<dbReference type="InterPro" id="IPR052022">
    <property type="entry name" value="26kDa_periplasmic_antigen"/>
</dbReference>
<evidence type="ECO:0000313" key="3">
    <source>
        <dbReference type="Proteomes" id="UP000272888"/>
    </source>
</evidence>
<protein>
    <submittedName>
        <fullName evidence="2">DUF541 domain-containing protein</fullName>
    </submittedName>
</protein>
<dbReference type="Proteomes" id="UP000272888">
    <property type="component" value="Unassembled WGS sequence"/>
</dbReference>
<dbReference type="PANTHER" id="PTHR34387">
    <property type="entry name" value="SLR1258 PROTEIN"/>
    <property type="match status" value="1"/>
</dbReference>
<organism evidence="2 3">
    <name type="scientific">Corallococcus llansteffanensis</name>
    <dbReference type="NCBI Taxonomy" id="2316731"/>
    <lineage>
        <taxon>Bacteria</taxon>
        <taxon>Pseudomonadati</taxon>
        <taxon>Myxococcota</taxon>
        <taxon>Myxococcia</taxon>
        <taxon>Myxococcales</taxon>
        <taxon>Cystobacterineae</taxon>
        <taxon>Myxococcaceae</taxon>
        <taxon>Corallococcus</taxon>
    </lineage>
</organism>
<dbReference type="Gene3D" id="3.30.70.2970">
    <property type="entry name" value="Protein of unknown function (DUF541), domain 2"/>
    <property type="match status" value="1"/>
</dbReference>
<dbReference type="EMBL" id="RAWB01000063">
    <property type="protein sequence ID" value="RKH63473.1"/>
    <property type="molecule type" value="Genomic_DNA"/>
</dbReference>
<gene>
    <name evidence="2" type="ORF">D7V93_08700</name>
</gene>
<evidence type="ECO:0000313" key="2">
    <source>
        <dbReference type="EMBL" id="RKH63473.1"/>
    </source>
</evidence>
<evidence type="ECO:0000256" key="1">
    <source>
        <dbReference type="SAM" id="SignalP"/>
    </source>
</evidence>
<dbReference type="InterPro" id="IPR007497">
    <property type="entry name" value="SIMPL/DUF541"/>
</dbReference>
<name>A0A3A8Q460_9BACT</name>
<feature type="signal peptide" evidence="1">
    <location>
        <begin position="1"/>
        <end position="23"/>
    </location>
</feature>
<dbReference type="AlphaFoldDB" id="A0A3A8Q460"/>
<dbReference type="Gene3D" id="3.30.110.170">
    <property type="entry name" value="Protein of unknown function (DUF541), domain 1"/>
    <property type="match status" value="1"/>
</dbReference>
<reference evidence="3" key="1">
    <citation type="submission" date="2018-09" db="EMBL/GenBank/DDBJ databases">
        <authorList>
            <person name="Livingstone P.G."/>
            <person name="Whitworth D.E."/>
        </authorList>
    </citation>
    <scope>NUCLEOTIDE SEQUENCE [LARGE SCALE GENOMIC DNA]</scope>
    <source>
        <strain evidence="3">CA051B</strain>
    </source>
</reference>
<keyword evidence="3" id="KW-1185">Reference proteome</keyword>
<feature type="chain" id="PRO_5017381899" evidence="1">
    <location>
        <begin position="24"/>
        <end position="251"/>
    </location>
</feature>
<dbReference type="PANTHER" id="PTHR34387:SF2">
    <property type="entry name" value="SLR1258 PROTEIN"/>
    <property type="match status" value="1"/>
</dbReference>
<dbReference type="GO" id="GO:0006974">
    <property type="term" value="P:DNA damage response"/>
    <property type="evidence" value="ECO:0007669"/>
    <property type="project" value="TreeGrafter"/>
</dbReference>
<proteinExistence type="predicted"/>
<dbReference type="Pfam" id="PF04402">
    <property type="entry name" value="SIMPL"/>
    <property type="match status" value="1"/>
</dbReference>
<accession>A0A3A8Q460</accession>
<comment type="caution">
    <text evidence="2">The sequence shown here is derived from an EMBL/GenBank/DDBJ whole genome shotgun (WGS) entry which is preliminary data.</text>
</comment>
<dbReference type="RefSeq" id="WP_120642939.1">
    <property type="nucleotide sequence ID" value="NZ_RAWB01000063.1"/>
</dbReference>